<dbReference type="Proteomes" id="UP000186106">
    <property type="component" value="Unassembled WGS sequence"/>
</dbReference>
<proteinExistence type="predicted"/>
<dbReference type="KEGG" id="cjt:EG359_11050"/>
<keyword evidence="4" id="KW-1185">Reference proteome</keyword>
<dbReference type="AlphaFoldDB" id="A0A1N7IGT5"/>
<protein>
    <submittedName>
        <fullName evidence="2">Uncharacterized protein</fullName>
    </submittedName>
</protein>
<reference evidence="2 3" key="1">
    <citation type="submission" date="2017-01" db="EMBL/GenBank/DDBJ databases">
        <authorList>
            <person name="Mah S.A."/>
            <person name="Swanson W.J."/>
            <person name="Moy G.W."/>
            <person name="Vacquier V.D."/>
        </authorList>
    </citation>
    <scope>NUCLEOTIDE SEQUENCE [LARGE SCALE GENOMIC DNA]</scope>
    <source>
        <strain evidence="2 3">DSM 16927</strain>
    </source>
</reference>
<sequence>MSTKKTIHSGEQWKREIEKEAIKFSQPLMSNSKWVRLIDTLVDNNETVQKIFFKKIQHENMGELYIADNPSYGFEYWHAGFELNNSFGEPLQFNEIEFLSFPRVINSSSYQDLEKISIIIQNIGKFCLESDENELKLICYRK</sequence>
<evidence type="ECO:0000313" key="3">
    <source>
        <dbReference type="Proteomes" id="UP000186106"/>
    </source>
</evidence>
<evidence type="ECO:0000313" key="1">
    <source>
        <dbReference type="EMBL" id="AZB00129.1"/>
    </source>
</evidence>
<gene>
    <name evidence="1" type="ORF">EG359_11050</name>
    <name evidence="2" type="ORF">SAMN05421768_105132</name>
</gene>
<dbReference type="EMBL" id="FTNZ01000005">
    <property type="protein sequence ID" value="SIS36236.1"/>
    <property type="molecule type" value="Genomic_DNA"/>
</dbReference>
<evidence type="ECO:0000313" key="2">
    <source>
        <dbReference type="EMBL" id="SIS36236.1"/>
    </source>
</evidence>
<dbReference type="Proteomes" id="UP000279541">
    <property type="component" value="Chromosome"/>
</dbReference>
<reference evidence="1 4" key="2">
    <citation type="submission" date="2018-11" db="EMBL/GenBank/DDBJ databases">
        <title>Proposal to divide the Flavobacteriaceae and reorganize its genera based on Amino Acid Identity values calculated from whole genome sequences.</title>
        <authorList>
            <person name="Nicholson A.C."/>
            <person name="Gulvik C.A."/>
            <person name="Whitney A.M."/>
            <person name="Humrighouse B.W."/>
            <person name="Bell M."/>
            <person name="Holmes B."/>
            <person name="Steigerwalt A.G."/>
            <person name="Villarma A."/>
            <person name="Sheth M."/>
            <person name="Batra D."/>
            <person name="Pryor J."/>
            <person name="Bernardet J.-F."/>
            <person name="Hugo C."/>
            <person name="Kampfer P."/>
            <person name="Newman J."/>
            <person name="McQuiston J.R."/>
        </authorList>
    </citation>
    <scope>NUCLEOTIDE SEQUENCE [LARGE SCALE GENOMIC DNA]</scope>
    <source>
        <strain evidence="1 4">DSM 16927</strain>
    </source>
</reference>
<dbReference type="EMBL" id="CP033926">
    <property type="protein sequence ID" value="AZB00129.1"/>
    <property type="molecule type" value="Genomic_DNA"/>
</dbReference>
<accession>A0A1N7IGT5</accession>
<organism evidence="2 3">
    <name type="scientific">Chryseobacterium joostei</name>
    <dbReference type="NCBI Taxonomy" id="112234"/>
    <lineage>
        <taxon>Bacteria</taxon>
        <taxon>Pseudomonadati</taxon>
        <taxon>Bacteroidota</taxon>
        <taxon>Flavobacteriia</taxon>
        <taxon>Flavobacteriales</taxon>
        <taxon>Weeksellaceae</taxon>
        <taxon>Chryseobacterium group</taxon>
        <taxon>Chryseobacterium</taxon>
    </lineage>
</organism>
<dbReference type="RefSeq" id="WP_076354610.1">
    <property type="nucleotide sequence ID" value="NZ_CP033926.1"/>
</dbReference>
<evidence type="ECO:0000313" key="4">
    <source>
        <dbReference type="Proteomes" id="UP000279541"/>
    </source>
</evidence>
<dbReference type="OrthoDB" id="884081at2"/>
<dbReference type="STRING" id="112234.SAMN05421768_105132"/>
<name>A0A1N7IGT5_9FLAO</name>